<dbReference type="SFLD" id="SFLDG01017">
    <property type="entry name" value="Polyprenyl_Transferase_Like"/>
    <property type="match status" value="1"/>
</dbReference>
<comment type="caution">
    <text evidence="8">The sequence shown here is derived from an EMBL/GenBank/DDBJ whole genome shotgun (WGS) entry which is preliminary data.</text>
</comment>
<comment type="cofactor">
    <cofactor evidence="1">
        <name>Mg(2+)</name>
        <dbReference type="ChEBI" id="CHEBI:18420"/>
    </cofactor>
</comment>
<dbReference type="Proteomes" id="UP000746471">
    <property type="component" value="Unassembled WGS sequence"/>
</dbReference>
<dbReference type="PANTHER" id="PTHR43281">
    <property type="entry name" value="FARNESYL DIPHOSPHATE SYNTHASE"/>
    <property type="match status" value="1"/>
</dbReference>
<evidence type="ECO:0000313" key="9">
    <source>
        <dbReference type="Proteomes" id="UP000746471"/>
    </source>
</evidence>
<keyword evidence="9" id="KW-1185">Reference proteome</keyword>
<dbReference type="PANTHER" id="PTHR43281:SF1">
    <property type="entry name" value="FARNESYL DIPHOSPHATE SYNTHASE"/>
    <property type="match status" value="1"/>
</dbReference>
<dbReference type="Pfam" id="PF00348">
    <property type="entry name" value="polyprenyl_synt"/>
    <property type="match status" value="1"/>
</dbReference>
<dbReference type="PROSITE" id="PS00723">
    <property type="entry name" value="POLYPRENYL_SYNTHASE_1"/>
    <property type="match status" value="1"/>
</dbReference>
<organism evidence="8 9">
    <name type="scientific">Fusibacter paucivorans</name>
    <dbReference type="NCBI Taxonomy" id="76009"/>
    <lineage>
        <taxon>Bacteria</taxon>
        <taxon>Bacillati</taxon>
        <taxon>Bacillota</taxon>
        <taxon>Clostridia</taxon>
        <taxon>Eubacteriales</taxon>
        <taxon>Eubacteriales Family XII. Incertae Sedis</taxon>
        <taxon>Fusibacter</taxon>
    </lineage>
</organism>
<dbReference type="RefSeq" id="WP_213236560.1">
    <property type="nucleotide sequence ID" value="NZ_JAHBCL010000012.1"/>
</dbReference>
<dbReference type="PROSITE" id="PS00444">
    <property type="entry name" value="POLYPRENYL_SYNTHASE_2"/>
    <property type="match status" value="1"/>
</dbReference>
<dbReference type="InterPro" id="IPR053378">
    <property type="entry name" value="Prenyl_diphosphate_synthase"/>
</dbReference>
<evidence type="ECO:0000256" key="4">
    <source>
        <dbReference type="ARBA" id="ARBA00022723"/>
    </source>
</evidence>
<dbReference type="SUPFAM" id="SSF48576">
    <property type="entry name" value="Terpenoid synthases"/>
    <property type="match status" value="1"/>
</dbReference>
<dbReference type="CDD" id="cd00685">
    <property type="entry name" value="Trans_IPPS_HT"/>
    <property type="match status" value="1"/>
</dbReference>
<evidence type="ECO:0000256" key="7">
    <source>
        <dbReference type="RuleBase" id="RU004466"/>
    </source>
</evidence>
<keyword evidence="5" id="KW-0460">Magnesium</keyword>
<name>A0ABS5PQP4_9FIRM</name>
<gene>
    <name evidence="8" type="ORF">KHM83_08430</name>
</gene>
<dbReference type="InterPro" id="IPR033749">
    <property type="entry name" value="Polyprenyl_synt_CS"/>
</dbReference>
<accession>A0ABS5PQP4</accession>
<evidence type="ECO:0000313" key="8">
    <source>
        <dbReference type="EMBL" id="MBS7526701.1"/>
    </source>
</evidence>
<evidence type="ECO:0000256" key="3">
    <source>
        <dbReference type="ARBA" id="ARBA00022679"/>
    </source>
</evidence>
<dbReference type="EMBL" id="JAHBCL010000012">
    <property type="protein sequence ID" value="MBS7526701.1"/>
    <property type="molecule type" value="Genomic_DNA"/>
</dbReference>
<dbReference type="InterPro" id="IPR000092">
    <property type="entry name" value="Polyprenyl_synt"/>
</dbReference>
<dbReference type="InterPro" id="IPR008949">
    <property type="entry name" value="Isoprenoid_synthase_dom_sf"/>
</dbReference>
<sequence>MSYLNYYHHTPEAFDANISAYFDAGSSMETFIDTCMRYSLEAGGKRLRPLLLLEFCTAYGGKDEDAYPFAMAIEMIHTYSLIHDDLPCMDDDKLRRGKPTNHVVYGEDMAVLAGDGLLNTAAELMAHAAMTSRNSERALMAMHTILKASGTRGMILGQVADIKMQCETTDVAALDYINHYKTGKLLTASMTAGALIGGAEAEEVEKIERIGHKVGLLFQVVDDLLDLTGDVQKMGKEVHIDSRNDKVTYPLLLGISETQHRIEQLRDEILAEITNLSIHMRFFEETIKFLTIRDH</sequence>
<evidence type="ECO:0000256" key="2">
    <source>
        <dbReference type="ARBA" id="ARBA00006706"/>
    </source>
</evidence>
<evidence type="ECO:0000256" key="1">
    <source>
        <dbReference type="ARBA" id="ARBA00001946"/>
    </source>
</evidence>
<keyword evidence="4" id="KW-0479">Metal-binding</keyword>
<dbReference type="SFLD" id="SFLDS00005">
    <property type="entry name" value="Isoprenoid_Synthase_Type_I"/>
    <property type="match status" value="1"/>
</dbReference>
<protein>
    <submittedName>
        <fullName evidence="8">Polyprenyl synthetase family protein</fullName>
    </submittedName>
</protein>
<reference evidence="8 9" key="1">
    <citation type="submission" date="2021-05" db="EMBL/GenBank/DDBJ databases">
        <title>Fusibacter ferrireducens sp. nov., an anaerobic, sulfur- and Fe-reducing bacterium isolated from the mangrove sediment.</title>
        <authorList>
            <person name="Qiu D."/>
        </authorList>
    </citation>
    <scope>NUCLEOTIDE SEQUENCE [LARGE SCALE GENOMIC DNA]</scope>
    <source>
        <strain evidence="8 9">DSM 12116</strain>
    </source>
</reference>
<dbReference type="NCBIfam" id="NF045485">
    <property type="entry name" value="FPPsyn"/>
    <property type="match status" value="1"/>
</dbReference>
<proteinExistence type="inferred from homology"/>
<comment type="similarity">
    <text evidence="2 7">Belongs to the FPP/GGPP synthase family.</text>
</comment>
<evidence type="ECO:0000256" key="5">
    <source>
        <dbReference type="ARBA" id="ARBA00022842"/>
    </source>
</evidence>
<dbReference type="Gene3D" id="1.10.600.10">
    <property type="entry name" value="Farnesyl Diphosphate Synthase"/>
    <property type="match status" value="1"/>
</dbReference>
<evidence type="ECO:0000256" key="6">
    <source>
        <dbReference type="ARBA" id="ARBA00023229"/>
    </source>
</evidence>
<keyword evidence="3 7" id="KW-0808">Transferase</keyword>
<keyword evidence="6" id="KW-0414">Isoprene biosynthesis</keyword>